<dbReference type="Pfam" id="PF13307">
    <property type="entry name" value="Helicase_C_2"/>
    <property type="match status" value="1"/>
</dbReference>
<dbReference type="SMART" id="SM00487">
    <property type="entry name" value="DEXDc"/>
    <property type="match status" value="1"/>
</dbReference>
<dbReference type="PROSITE" id="PS51192">
    <property type="entry name" value="HELICASE_ATP_BIND_1"/>
    <property type="match status" value="1"/>
</dbReference>
<proteinExistence type="predicted"/>
<dbReference type="InterPro" id="IPR027417">
    <property type="entry name" value="P-loop_NTPase"/>
</dbReference>
<accession>A0A5E7TNA6</accession>
<dbReference type="InterPro" id="IPR006935">
    <property type="entry name" value="Helicase/UvrB_N"/>
</dbReference>
<gene>
    <name evidence="2" type="ORF">PS925_02257</name>
</gene>
<evidence type="ECO:0000313" key="3">
    <source>
        <dbReference type="Proteomes" id="UP000412311"/>
    </source>
</evidence>
<dbReference type="Gene3D" id="3.40.50.300">
    <property type="entry name" value="P-loop containing nucleotide triphosphate hydrolases"/>
    <property type="match status" value="2"/>
</dbReference>
<dbReference type="Proteomes" id="UP000412311">
    <property type="component" value="Unassembled WGS sequence"/>
</dbReference>
<dbReference type="InterPro" id="IPR006555">
    <property type="entry name" value="ATP-dep_Helicase_C"/>
</dbReference>
<name>A0A5E7TNA6_PSEFL</name>
<dbReference type="Pfam" id="PF04851">
    <property type="entry name" value="ResIII"/>
    <property type="match status" value="1"/>
</dbReference>
<dbReference type="GO" id="GO:0005524">
    <property type="term" value="F:ATP binding"/>
    <property type="evidence" value="ECO:0007669"/>
    <property type="project" value="InterPro"/>
</dbReference>
<dbReference type="RefSeq" id="WP_191622642.1">
    <property type="nucleotide sequence ID" value="NZ_CABVJG010000006.1"/>
</dbReference>
<feature type="domain" description="Helicase ATP-binding" evidence="1">
    <location>
        <begin position="47"/>
        <end position="307"/>
    </location>
</feature>
<evidence type="ECO:0000259" key="1">
    <source>
        <dbReference type="PROSITE" id="PS51192"/>
    </source>
</evidence>
<dbReference type="GO" id="GO:0016818">
    <property type="term" value="F:hydrolase activity, acting on acid anhydrides, in phosphorus-containing anhydrides"/>
    <property type="evidence" value="ECO:0007669"/>
    <property type="project" value="InterPro"/>
</dbReference>
<dbReference type="AlphaFoldDB" id="A0A5E7TNA6"/>
<reference evidence="2 3" key="1">
    <citation type="submission" date="2019-09" db="EMBL/GenBank/DDBJ databases">
        <authorList>
            <person name="Chandra G."/>
            <person name="Truman W A."/>
        </authorList>
    </citation>
    <scope>NUCLEOTIDE SEQUENCE [LARGE SCALE GENOMIC DNA]</scope>
    <source>
        <strain evidence="2">PS925</strain>
    </source>
</reference>
<dbReference type="GO" id="GO:0003677">
    <property type="term" value="F:DNA binding"/>
    <property type="evidence" value="ECO:0007669"/>
    <property type="project" value="InterPro"/>
</dbReference>
<dbReference type="SMART" id="SM00491">
    <property type="entry name" value="HELICc2"/>
    <property type="match status" value="1"/>
</dbReference>
<dbReference type="GO" id="GO:0006139">
    <property type="term" value="P:nucleobase-containing compound metabolic process"/>
    <property type="evidence" value="ECO:0007669"/>
    <property type="project" value="InterPro"/>
</dbReference>
<evidence type="ECO:0000313" key="2">
    <source>
        <dbReference type="EMBL" id="VVQ00452.1"/>
    </source>
</evidence>
<dbReference type="InterPro" id="IPR014001">
    <property type="entry name" value="Helicase_ATP-bd"/>
</dbReference>
<dbReference type="EMBL" id="CABVJG010000006">
    <property type="protein sequence ID" value="VVQ00452.1"/>
    <property type="molecule type" value="Genomic_DNA"/>
</dbReference>
<protein>
    <recommendedName>
        <fullName evidence="1">Helicase ATP-binding domain-containing protein</fullName>
    </recommendedName>
</protein>
<organism evidence="2 3">
    <name type="scientific">Pseudomonas fluorescens</name>
    <dbReference type="NCBI Taxonomy" id="294"/>
    <lineage>
        <taxon>Bacteria</taxon>
        <taxon>Pseudomonadati</taxon>
        <taxon>Pseudomonadota</taxon>
        <taxon>Gammaproteobacteria</taxon>
        <taxon>Pseudomonadales</taxon>
        <taxon>Pseudomonadaceae</taxon>
        <taxon>Pseudomonas</taxon>
    </lineage>
</organism>
<dbReference type="SUPFAM" id="SSF52540">
    <property type="entry name" value="P-loop containing nucleoside triphosphate hydrolases"/>
    <property type="match status" value="1"/>
</dbReference>
<dbReference type="GO" id="GO:0004386">
    <property type="term" value="F:helicase activity"/>
    <property type="evidence" value="ECO:0007669"/>
    <property type="project" value="InterPro"/>
</dbReference>
<sequence>MVDFNSKLNSLTQTSPIDPLQLYETLDRASDKGPLREAQEEVLEDWHQNHRSKRDTIVKLHTGQGKTLIGLLMLQSLLNEKKGPALYLCPDTLLINQTKEQARLFGIKVCDEEDALPDDFASGEKIYVTSVQKLFNGLTKFSLGARSLKVESILMDDAHACSDSIRNACSIKIPQDENAYSELLAIFSSQLLKQGEGTFADIENKRYGSYLPVPYWAWLDNLEEVARILSRHQDKRSIKFGWPILKDRLDQCQCIISGTGLEIEPYIAPLDIFGSFWKAKYRIFMSATVTDDAFLVKGLRLSPEIIDSPLTFTKEKWSGEKMILIPSLMDDSLDRTDMVKFFANAWPKTDFGRVALVNSFNNSRDWKGYGASIADAETIQSKLAGLHNKSYEQALVLVNRYDGIDLPDNDCRILIFDGKPYSQSLVDLYEEDCRPDADSTMMRAVRAVEQGLGRCVRGEKDYAVAVLIGSELIRLVRDKSSIKYLSSQVSTQLEIGFEISIMAREDVKNSDPRKAFIDMLSQSLQRNAGWKNYYVQRMQSVREKGANKALLDIYERELHAELLYQQGKHVEAVSALQALMDSINATVEDKGWYLQQMARYSYMHKREASNNYQIAAHRANPLLLAPISGISFSKLTLTSKGRLERIKAWVSDFGSYEQLQINLTEILDALSFGKKADKFEEALDKLSFALGFKGERPDKIWKEGPDNLWALNDTEYFLWECKNDALPNKAKIDKREAEQMNRSCAWFAKHYSGCRAVNIIIHPTHNLESAGSFLADVVVLKDRSLNRFKAQISNYFKSFEHQDFRDLSENQINENLVAYRLVASQIVEDYTVAVKDHIE</sequence>